<dbReference type="InterPro" id="IPR017907">
    <property type="entry name" value="Znf_RING_CS"/>
</dbReference>
<accession>A0A0D7BPB9</accession>
<dbReference type="InterPro" id="IPR013083">
    <property type="entry name" value="Znf_RING/FYVE/PHD"/>
</dbReference>
<evidence type="ECO:0000256" key="4">
    <source>
        <dbReference type="PROSITE-ProRule" id="PRU00175"/>
    </source>
</evidence>
<proteinExistence type="predicted"/>
<keyword evidence="2 4" id="KW-0863">Zinc-finger</keyword>
<evidence type="ECO:0000313" key="6">
    <source>
        <dbReference type="EMBL" id="KIY72044.1"/>
    </source>
</evidence>
<dbReference type="OrthoDB" id="6105938at2759"/>
<organism evidence="6 7">
    <name type="scientific">Cylindrobasidium torrendii FP15055 ss-10</name>
    <dbReference type="NCBI Taxonomy" id="1314674"/>
    <lineage>
        <taxon>Eukaryota</taxon>
        <taxon>Fungi</taxon>
        <taxon>Dikarya</taxon>
        <taxon>Basidiomycota</taxon>
        <taxon>Agaricomycotina</taxon>
        <taxon>Agaricomycetes</taxon>
        <taxon>Agaricomycetidae</taxon>
        <taxon>Agaricales</taxon>
        <taxon>Marasmiineae</taxon>
        <taxon>Physalacriaceae</taxon>
        <taxon>Cylindrobasidium</taxon>
    </lineage>
</organism>
<dbReference type="STRING" id="1314674.A0A0D7BPB9"/>
<dbReference type="Pfam" id="PF14634">
    <property type="entry name" value="zf-RING_5"/>
    <property type="match status" value="1"/>
</dbReference>
<dbReference type="GO" id="GO:0008270">
    <property type="term" value="F:zinc ion binding"/>
    <property type="evidence" value="ECO:0007669"/>
    <property type="project" value="UniProtKB-KW"/>
</dbReference>
<dbReference type="SUPFAM" id="SSF57850">
    <property type="entry name" value="RING/U-box"/>
    <property type="match status" value="1"/>
</dbReference>
<name>A0A0D7BPB9_9AGAR</name>
<dbReference type="Proteomes" id="UP000054007">
    <property type="component" value="Unassembled WGS sequence"/>
</dbReference>
<evidence type="ECO:0000256" key="3">
    <source>
        <dbReference type="ARBA" id="ARBA00022833"/>
    </source>
</evidence>
<dbReference type="SMART" id="SM00184">
    <property type="entry name" value="RING"/>
    <property type="match status" value="1"/>
</dbReference>
<protein>
    <recommendedName>
        <fullName evidence="5">RING-type domain-containing protein</fullName>
    </recommendedName>
</protein>
<dbReference type="PROSITE" id="PS50089">
    <property type="entry name" value="ZF_RING_2"/>
    <property type="match status" value="1"/>
</dbReference>
<dbReference type="Gene3D" id="3.30.40.10">
    <property type="entry name" value="Zinc/RING finger domain, C3HC4 (zinc finger)"/>
    <property type="match status" value="1"/>
</dbReference>
<dbReference type="InterPro" id="IPR001841">
    <property type="entry name" value="Znf_RING"/>
</dbReference>
<evidence type="ECO:0000313" key="7">
    <source>
        <dbReference type="Proteomes" id="UP000054007"/>
    </source>
</evidence>
<dbReference type="EMBL" id="KN880447">
    <property type="protein sequence ID" value="KIY72044.1"/>
    <property type="molecule type" value="Genomic_DNA"/>
</dbReference>
<sequence>MPLYVHSSSTCDVCLRNYAADLQPYGIPCGHIFCKDCLARILSTREEQRTINLSTIPARGECPLCRRNYRDLESAKRLRVDILDAIRVSPNKEDQATLERELKEREDDALVRRWLQVHPDDSVTLEELEQRMETREDLVRSIFA</sequence>
<keyword evidence="3" id="KW-0862">Zinc</keyword>
<keyword evidence="1" id="KW-0479">Metal-binding</keyword>
<evidence type="ECO:0000256" key="2">
    <source>
        <dbReference type="ARBA" id="ARBA00022771"/>
    </source>
</evidence>
<keyword evidence="7" id="KW-1185">Reference proteome</keyword>
<evidence type="ECO:0000259" key="5">
    <source>
        <dbReference type="PROSITE" id="PS50089"/>
    </source>
</evidence>
<feature type="domain" description="RING-type" evidence="5">
    <location>
        <begin position="11"/>
        <end position="66"/>
    </location>
</feature>
<dbReference type="AlphaFoldDB" id="A0A0D7BPB9"/>
<gene>
    <name evidence="6" type="ORF">CYLTODRAFT_69834</name>
</gene>
<reference evidence="6 7" key="1">
    <citation type="journal article" date="2015" name="Fungal Genet. Biol.">
        <title>Evolution of novel wood decay mechanisms in Agaricales revealed by the genome sequences of Fistulina hepatica and Cylindrobasidium torrendii.</title>
        <authorList>
            <person name="Floudas D."/>
            <person name="Held B.W."/>
            <person name="Riley R."/>
            <person name="Nagy L.G."/>
            <person name="Koehler G."/>
            <person name="Ransdell A.S."/>
            <person name="Younus H."/>
            <person name="Chow J."/>
            <person name="Chiniquy J."/>
            <person name="Lipzen A."/>
            <person name="Tritt A."/>
            <person name="Sun H."/>
            <person name="Haridas S."/>
            <person name="LaButti K."/>
            <person name="Ohm R.A."/>
            <person name="Kues U."/>
            <person name="Blanchette R.A."/>
            <person name="Grigoriev I.V."/>
            <person name="Minto R.E."/>
            <person name="Hibbett D.S."/>
        </authorList>
    </citation>
    <scope>NUCLEOTIDE SEQUENCE [LARGE SCALE GENOMIC DNA]</scope>
    <source>
        <strain evidence="6 7">FP15055 ss-10</strain>
    </source>
</reference>
<evidence type="ECO:0000256" key="1">
    <source>
        <dbReference type="ARBA" id="ARBA00022723"/>
    </source>
</evidence>
<dbReference type="PROSITE" id="PS00518">
    <property type="entry name" value="ZF_RING_1"/>
    <property type="match status" value="1"/>
</dbReference>